<evidence type="ECO:0000259" key="1">
    <source>
        <dbReference type="Pfam" id="PF13649"/>
    </source>
</evidence>
<dbReference type="RefSeq" id="XP_001272751.1">
    <property type="nucleotide sequence ID" value="XM_001272750.1"/>
</dbReference>
<dbReference type="CDD" id="cd02440">
    <property type="entry name" value="AdoMet_MTases"/>
    <property type="match status" value="1"/>
</dbReference>
<dbReference type="Proteomes" id="UP000006701">
    <property type="component" value="Unassembled WGS sequence"/>
</dbReference>
<dbReference type="OMA" id="DCDTTAF"/>
<protein>
    <submittedName>
        <fullName evidence="2">LaeA-like methyltransferase, putative</fullName>
    </submittedName>
</protein>
<dbReference type="EMBL" id="DS027052">
    <property type="protein sequence ID" value="EAW11325.1"/>
    <property type="molecule type" value="Genomic_DNA"/>
</dbReference>
<sequence>MGSPDEAYLLSRDAEESKRLNAQHVFLVDVIGGTPIHPSIPTENIQTIADAGTGTGIWLVDVATTLNKLHPQRETKLDLHGFDISPAQFPFTKLREPRHEIRLSVQDITCPFPKEYHNRFDLVHVRLLAGAMKEADYPATVRNLYNILKPGGHLQWDDCDTTAFTTTNPTPTALEMARVVVDAVHKLGLCASAPQLVHALAQQTGFVDTRLYPHSTANRPRLHAPARAWLMQACRALMPHAMVKSGEAGDEKWAVARAERLVAEFGEQCAGSVPLVNLYAVVARKPGGKEEPGAWTWGCGCAIM</sequence>
<reference evidence="2 3" key="1">
    <citation type="journal article" date="2008" name="PLoS Genet.">
        <title>Genomic islands in the pathogenic filamentous fungus Aspergillus fumigatus.</title>
        <authorList>
            <person name="Fedorova N.D."/>
            <person name="Khaldi N."/>
            <person name="Joardar V.S."/>
            <person name="Maiti R."/>
            <person name="Amedeo P."/>
            <person name="Anderson M.J."/>
            <person name="Crabtree J."/>
            <person name="Silva J.C."/>
            <person name="Badger J.H."/>
            <person name="Albarraq A."/>
            <person name="Angiuoli S."/>
            <person name="Bussey H."/>
            <person name="Bowyer P."/>
            <person name="Cotty P.J."/>
            <person name="Dyer P.S."/>
            <person name="Egan A."/>
            <person name="Galens K."/>
            <person name="Fraser-Liggett C.M."/>
            <person name="Haas B.J."/>
            <person name="Inman J.M."/>
            <person name="Kent R."/>
            <person name="Lemieux S."/>
            <person name="Malavazi I."/>
            <person name="Orvis J."/>
            <person name="Roemer T."/>
            <person name="Ronning C.M."/>
            <person name="Sundaram J.P."/>
            <person name="Sutton G."/>
            <person name="Turner G."/>
            <person name="Venter J.C."/>
            <person name="White O.R."/>
            <person name="Whitty B.R."/>
            <person name="Youngman P."/>
            <person name="Wolfe K.H."/>
            <person name="Goldman G.H."/>
            <person name="Wortman J.R."/>
            <person name="Jiang B."/>
            <person name="Denning D.W."/>
            <person name="Nierman W.C."/>
        </authorList>
    </citation>
    <scope>NUCLEOTIDE SEQUENCE [LARGE SCALE GENOMIC DNA]</scope>
    <source>
        <strain evidence="3">ATCC 1007 / CBS 513.65 / DSM 816 / NCTC 3887 / NRRL 1</strain>
    </source>
</reference>
<dbReference type="GeneID" id="4705025"/>
<dbReference type="eggNOG" id="ENOG502SNAB">
    <property type="taxonomic scope" value="Eukaryota"/>
</dbReference>
<keyword evidence="2" id="KW-0489">Methyltransferase</keyword>
<dbReference type="PANTHER" id="PTHR43591">
    <property type="entry name" value="METHYLTRANSFERASE"/>
    <property type="match status" value="1"/>
</dbReference>
<dbReference type="GO" id="GO:0032259">
    <property type="term" value="P:methylation"/>
    <property type="evidence" value="ECO:0007669"/>
    <property type="project" value="UniProtKB-KW"/>
</dbReference>
<dbReference type="InterPro" id="IPR041698">
    <property type="entry name" value="Methyltransf_25"/>
</dbReference>
<evidence type="ECO:0000313" key="2">
    <source>
        <dbReference type="EMBL" id="EAW11325.1"/>
    </source>
</evidence>
<proteinExistence type="predicted"/>
<dbReference type="PANTHER" id="PTHR43591:SF50">
    <property type="entry name" value="METHYLTRANSFERASE DOMAIN-CONTAINING PROTEIN-RELATED"/>
    <property type="match status" value="1"/>
</dbReference>
<dbReference type="VEuPathDB" id="FungiDB:ACLA_090180"/>
<dbReference type="KEGG" id="act:ACLA_090180"/>
<feature type="domain" description="Methyltransferase" evidence="1">
    <location>
        <begin position="48"/>
        <end position="152"/>
    </location>
</feature>
<gene>
    <name evidence="2" type="ORF">ACLA_090180</name>
</gene>
<dbReference type="AlphaFoldDB" id="A1CEM6"/>
<keyword evidence="3" id="KW-1185">Reference proteome</keyword>
<organism evidence="2 3">
    <name type="scientific">Aspergillus clavatus (strain ATCC 1007 / CBS 513.65 / DSM 816 / NCTC 3887 / NRRL 1 / QM 1276 / 107)</name>
    <dbReference type="NCBI Taxonomy" id="344612"/>
    <lineage>
        <taxon>Eukaryota</taxon>
        <taxon>Fungi</taxon>
        <taxon>Dikarya</taxon>
        <taxon>Ascomycota</taxon>
        <taxon>Pezizomycotina</taxon>
        <taxon>Eurotiomycetes</taxon>
        <taxon>Eurotiomycetidae</taxon>
        <taxon>Eurotiales</taxon>
        <taxon>Aspergillaceae</taxon>
        <taxon>Aspergillus</taxon>
        <taxon>Aspergillus subgen. Fumigati</taxon>
    </lineage>
</organism>
<name>A1CEM6_ASPCL</name>
<accession>A1CEM6</accession>
<dbReference type="GO" id="GO:0008168">
    <property type="term" value="F:methyltransferase activity"/>
    <property type="evidence" value="ECO:0007669"/>
    <property type="project" value="UniProtKB-KW"/>
</dbReference>
<dbReference type="SUPFAM" id="SSF53335">
    <property type="entry name" value="S-adenosyl-L-methionine-dependent methyltransferases"/>
    <property type="match status" value="1"/>
</dbReference>
<dbReference type="OrthoDB" id="417697at2759"/>
<evidence type="ECO:0000313" key="3">
    <source>
        <dbReference type="Proteomes" id="UP000006701"/>
    </source>
</evidence>
<dbReference type="Gene3D" id="3.40.50.150">
    <property type="entry name" value="Vaccinia Virus protein VP39"/>
    <property type="match status" value="1"/>
</dbReference>
<dbReference type="Pfam" id="PF13649">
    <property type="entry name" value="Methyltransf_25"/>
    <property type="match status" value="1"/>
</dbReference>
<dbReference type="InterPro" id="IPR029063">
    <property type="entry name" value="SAM-dependent_MTases_sf"/>
</dbReference>
<keyword evidence="2" id="KW-0808">Transferase</keyword>
<dbReference type="HOGENOM" id="CLU_010595_9_6_1"/>